<dbReference type="CDD" id="cd18110">
    <property type="entry name" value="ATP-synt_F1_beta_C"/>
    <property type="match status" value="1"/>
</dbReference>
<dbReference type="HAMAP" id="MF_01347">
    <property type="entry name" value="ATP_synth_beta_bact"/>
    <property type="match status" value="1"/>
</dbReference>
<evidence type="ECO:0000256" key="12">
    <source>
        <dbReference type="HAMAP-Rule" id="MF_01347"/>
    </source>
</evidence>
<comment type="caution">
    <text evidence="14">The sequence shown here is derived from an EMBL/GenBank/DDBJ whole genome shotgun (WGS) entry which is preliminary data.</text>
</comment>
<dbReference type="SMART" id="SM00382">
    <property type="entry name" value="AAA"/>
    <property type="match status" value="1"/>
</dbReference>
<evidence type="ECO:0000256" key="2">
    <source>
        <dbReference type="ARBA" id="ARBA00008936"/>
    </source>
</evidence>
<dbReference type="InterPro" id="IPR020003">
    <property type="entry name" value="ATPase_a/bsu_AS"/>
</dbReference>
<organism evidence="14 15">
    <name type="scientific">Alteriqipengyuania halimionae</name>
    <dbReference type="NCBI Taxonomy" id="1926630"/>
    <lineage>
        <taxon>Bacteria</taxon>
        <taxon>Pseudomonadati</taxon>
        <taxon>Pseudomonadota</taxon>
        <taxon>Alphaproteobacteria</taxon>
        <taxon>Sphingomonadales</taxon>
        <taxon>Erythrobacteraceae</taxon>
        <taxon>Alteriqipengyuania</taxon>
    </lineage>
</organism>
<comment type="similarity">
    <text evidence="2 12">Belongs to the ATPase alpha/beta chains family.</text>
</comment>
<dbReference type="Pfam" id="PF22919">
    <property type="entry name" value="ATP-synt_VA_C"/>
    <property type="match status" value="1"/>
</dbReference>
<dbReference type="SUPFAM" id="SSF50615">
    <property type="entry name" value="N-terminal domain of alpha and beta subunits of F1 ATP synthase"/>
    <property type="match status" value="1"/>
</dbReference>
<dbReference type="Gene3D" id="3.40.50.300">
    <property type="entry name" value="P-loop containing nucleotide triphosphate hydrolases"/>
    <property type="match status" value="1"/>
</dbReference>
<evidence type="ECO:0000256" key="9">
    <source>
        <dbReference type="ARBA" id="ARBA00023136"/>
    </source>
</evidence>
<dbReference type="CDD" id="cd01133">
    <property type="entry name" value="F1-ATPase_beta_CD"/>
    <property type="match status" value="1"/>
</dbReference>
<feature type="binding site" evidence="12">
    <location>
        <begin position="158"/>
        <end position="165"/>
    </location>
    <ligand>
        <name>ATP</name>
        <dbReference type="ChEBI" id="CHEBI:30616"/>
    </ligand>
</feature>
<comment type="subcellular location">
    <subcellularLocation>
        <location evidence="12">Cell membrane</location>
        <topology evidence="12">Peripheral membrane protein</topology>
    </subcellularLocation>
    <subcellularLocation>
        <location evidence="1">Membrane</location>
    </subcellularLocation>
</comment>
<evidence type="ECO:0000256" key="7">
    <source>
        <dbReference type="ARBA" id="ARBA00022967"/>
    </source>
</evidence>
<evidence type="ECO:0000256" key="1">
    <source>
        <dbReference type="ARBA" id="ARBA00004370"/>
    </source>
</evidence>
<dbReference type="PANTHER" id="PTHR15184:SF71">
    <property type="entry name" value="ATP SYNTHASE SUBUNIT BETA, MITOCHONDRIAL"/>
    <property type="match status" value="1"/>
</dbReference>
<keyword evidence="9 12" id="KW-0472">Membrane</keyword>
<reference evidence="14 15" key="1">
    <citation type="submission" date="2019-12" db="EMBL/GenBank/DDBJ databases">
        <title>Genomic-based taxomic classification of the family Erythrobacteraceae.</title>
        <authorList>
            <person name="Xu L."/>
        </authorList>
    </citation>
    <scope>NUCLEOTIDE SEQUENCE [LARGE SCALE GENOMIC DNA]</scope>
    <source>
        <strain evidence="14 15">LMG 29519</strain>
    </source>
</reference>
<dbReference type="Proteomes" id="UP000429229">
    <property type="component" value="Unassembled WGS sequence"/>
</dbReference>
<evidence type="ECO:0000313" key="15">
    <source>
        <dbReference type="Proteomes" id="UP000429229"/>
    </source>
</evidence>
<dbReference type="GO" id="GO:0005524">
    <property type="term" value="F:ATP binding"/>
    <property type="evidence" value="ECO:0007669"/>
    <property type="project" value="UniProtKB-UniRule"/>
</dbReference>
<dbReference type="OrthoDB" id="9801639at2"/>
<dbReference type="Gene3D" id="1.10.1140.10">
    <property type="entry name" value="Bovine Mitochondrial F1-atpase, Atp Synthase Beta Chain, Chain D, domain 3"/>
    <property type="match status" value="1"/>
</dbReference>
<evidence type="ECO:0000256" key="4">
    <source>
        <dbReference type="ARBA" id="ARBA00022741"/>
    </source>
</evidence>
<dbReference type="PROSITE" id="PS00152">
    <property type="entry name" value="ATPASE_ALPHA_BETA"/>
    <property type="match status" value="1"/>
</dbReference>
<dbReference type="InterPro" id="IPR055190">
    <property type="entry name" value="ATP-synt_VA_C"/>
</dbReference>
<proteinExistence type="inferred from homology"/>
<accession>A0A6I4U3N6</accession>
<keyword evidence="4 12" id="KW-0547">Nucleotide-binding</keyword>
<dbReference type="EC" id="7.1.2.2" evidence="12"/>
<dbReference type="FunFam" id="3.40.50.300:FF:000026">
    <property type="entry name" value="ATP synthase subunit beta"/>
    <property type="match status" value="1"/>
</dbReference>
<dbReference type="InterPro" id="IPR005722">
    <property type="entry name" value="ATP_synth_F1_bsu"/>
</dbReference>
<dbReference type="GO" id="GO:0046933">
    <property type="term" value="F:proton-transporting ATP synthase activity, rotational mechanism"/>
    <property type="evidence" value="ECO:0007669"/>
    <property type="project" value="UniProtKB-UniRule"/>
</dbReference>
<dbReference type="InterPro" id="IPR000194">
    <property type="entry name" value="ATPase_F1/V1/A1_a/bsu_nucl-bd"/>
</dbReference>
<evidence type="ECO:0000256" key="8">
    <source>
        <dbReference type="ARBA" id="ARBA00023065"/>
    </source>
</evidence>
<sequence>MATAPALNQTTNGTIAQVIGAVVDVAFEGELPSILTALETKNGDKTLVLEVAQHLGENQVRTIAMDATEGLTRGQDVIATGQQISVPVGPKTLGRIMNVIGEPIDERGPVGAERTMPIHAEAPLFVDQSTEAAILVTGIKVIDLLAPYARGGKIGLFGGAGVGKTVLIQELINNIAKGHGGVSVFAGVGERTREGNDLYHEFLDAGVIAKNDAGEAISEGSKVALVFGQMNEPPGARARVALSGLTMAEYFRDEEGQDVLFFVDNIFRFTQAGSEVSALLGRIPSAVGYQPTLSTDMGNLQERITSTNKGSITSVQAIYVPADDLTDPAPATSFAHLDATTTLNRAISELGIYPAVDPLDSTSRVLEPRVVGEEHYNTARRVQETLQKYKSLQDIIAILGMDELSEEDKLTVQRARKIQKFLSQPFHVAEVFTNIPGQFVQIEDTIKSFKAVVEGEYDHLPEAAFYMVGGIDQAVEKAKKMAEEA</sequence>
<dbReference type="InterPro" id="IPR036121">
    <property type="entry name" value="ATPase_F1/V1/A1_a/bsu_N_sf"/>
</dbReference>
<dbReference type="PANTHER" id="PTHR15184">
    <property type="entry name" value="ATP SYNTHASE"/>
    <property type="match status" value="1"/>
</dbReference>
<comment type="function">
    <text evidence="12">Produces ATP from ADP in the presence of a proton gradient across the membrane. The catalytic sites are hosted primarily by the beta subunits.</text>
</comment>
<keyword evidence="3 12" id="KW-0813">Transport</keyword>
<dbReference type="AlphaFoldDB" id="A0A6I4U3N6"/>
<dbReference type="CDD" id="cd18115">
    <property type="entry name" value="ATP-synt_F1_beta_N"/>
    <property type="match status" value="1"/>
</dbReference>
<keyword evidence="8 12" id="KW-0406">Ion transport</keyword>
<evidence type="ECO:0000256" key="5">
    <source>
        <dbReference type="ARBA" id="ARBA00022781"/>
    </source>
</evidence>
<dbReference type="SUPFAM" id="SSF52540">
    <property type="entry name" value="P-loop containing nucleoside triphosphate hydrolases"/>
    <property type="match status" value="1"/>
</dbReference>
<dbReference type="InterPro" id="IPR027417">
    <property type="entry name" value="P-loop_NTPase"/>
</dbReference>
<protein>
    <recommendedName>
        <fullName evidence="12">ATP synthase subunit beta</fullName>
        <ecNumber evidence="12">7.1.2.2</ecNumber>
    </recommendedName>
    <alternativeName>
        <fullName evidence="12">ATP synthase F1 sector subunit beta</fullName>
    </alternativeName>
    <alternativeName>
        <fullName evidence="12">F-ATPase subunit beta</fullName>
    </alternativeName>
</protein>
<dbReference type="EMBL" id="WTYR01000001">
    <property type="protein sequence ID" value="MXP09051.1"/>
    <property type="molecule type" value="Genomic_DNA"/>
</dbReference>
<dbReference type="Pfam" id="PF02874">
    <property type="entry name" value="ATP-synt_ab_N"/>
    <property type="match status" value="1"/>
</dbReference>
<dbReference type="Pfam" id="PF00006">
    <property type="entry name" value="ATP-synt_ab"/>
    <property type="match status" value="1"/>
</dbReference>
<dbReference type="InterPro" id="IPR024034">
    <property type="entry name" value="ATPase_F1/V1_b/a_C"/>
</dbReference>
<keyword evidence="11 12" id="KW-0066">ATP synthesis</keyword>
<dbReference type="InterPro" id="IPR004100">
    <property type="entry name" value="ATPase_F1/V1/A1_a/bsu_N"/>
</dbReference>
<dbReference type="RefSeq" id="WP_160615588.1">
    <property type="nucleotide sequence ID" value="NZ_WTYR01000001.1"/>
</dbReference>
<keyword evidence="12" id="KW-1003">Cell membrane</keyword>
<dbReference type="GO" id="GO:0005886">
    <property type="term" value="C:plasma membrane"/>
    <property type="evidence" value="ECO:0007669"/>
    <property type="project" value="UniProtKB-SubCell"/>
</dbReference>
<dbReference type="Gene3D" id="2.40.10.170">
    <property type="match status" value="1"/>
</dbReference>
<dbReference type="InterPro" id="IPR050053">
    <property type="entry name" value="ATPase_alpha/beta_chains"/>
</dbReference>
<keyword evidence="7 12" id="KW-1278">Translocase</keyword>
<keyword evidence="5 12" id="KW-0375">Hydrogen ion transport</keyword>
<evidence type="ECO:0000313" key="14">
    <source>
        <dbReference type="EMBL" id="MXP09051.1"/>
    </source>
</evidence>
<evidence type="ECO:0000256" key="3">
    <source>
        <dbReference type="ARBA" id="ARBA00022448"/>
    </source>
</evidence>
<dbReference type="NCBIfam" id="TIGR01039">
    <property type="entry name" value="atpD"/>
    <property type="match status" value="1"/>
</dbReference>
<dbReference type="PIRSF" id="PIRSF039072">
    <property type="entry name" value="ATPase_subunit_beta"/>
    <property type="match status" value="1"/>
</dbReference>
<dbReference type="FunFam" id="1.10.1140.10:FF:000001">
    <property type="entry name" value="ATP synthase subunit beta"/>
    <property type="match status" value="1"/>
</dbReference>
<name>A0A6I4U3N6_9SPHN</name>
<evidence type="ECO:0000256" key="11">
    <source>
        <dbReference type="ARBA" id="ARBA00023310"/>
    </source>
</evidence>
<keyword evidence="6 12" id="KW-0067">ATP-binding</keyword>
<keyword evidence="10 12" id="KW-0139">CF(1)</keyword>
<dbReference type="SUPFAM" id="SSF47917">
    <property type="entry name" value="C-terminal domain of alpha and beta subunits of F1 ATP synthase"/>
    <property type="match status" value="1"/>
</dbReference>
<comment type="catalytic activity">
    <reaction evidence="12">
        <text>ATP + H2O + 4 H(+)(in) = ADP + phosphate + 5 H(+)(out)</text>
        <dbReference type="Rhea" id="RHEA:57720"/>
        <dbReference type="ChEBI" id="CHEBI:15377"/>
        <dbReference type="ChEBI" id="CHEBI:15378"/>
        <dbReference type="ChEBI" id="CHEBI:30616"/>
        <dbReference type="ChEBI" id="CHEBI:43474"/>
        <dbReference type="ChEBI" id="CHEBI:456216"/>
        <dbReference type="EC" id="7.1.2.2"/>
    </reaction>
</comment>
<evidence type="ECO:0000259" key="13">
    <source>
        <dbReference type="SMART" id="SM00382"/>
    </source>
</evidence>
<gene>
    <name evidence="12 14" type="primary">atpD</name>
    <name evidence="14" type="ORF">GRI68_02515</name>
</gene>
<feature type="domain" description="AAA+ ATPase" evidence="13">
    <location>
        <begin position="150"/>
        <end position="340"/>
    </location>
</feature>
<keyword evidence="15" id="KW-1185">Reference proteome</keyword>
<dbReference type="InterPro" id="IPR003593">
    <property type="entry name" value="AAA+_ATPase"/>
</dbReference>
<evidence type="ECO:0000256" key="6">
    <source>
        <dbReference type="ARBA" id="ARBA00022840"/>
    </source>
</evidence>
<evidence type="ECO:0000256" key="10">
    <source>
        <dbReference type="ARBA" id="ARBA00023196"/>
    </source>
</evidence>
<dbReference type="GO" id="GO:0045259">
    <property type="term" value="C:proton-transporting ATP synthase complex"/>
    <property type="evidence" value="ECO:0007669"/>
    <property type="project" value="UniProtKB-KW"/>
</dbReference>